<evidence type="ECO:0000256" key="4">
    <source>
        <dbReference type="ARBA" id="ARBA00023004"/>
    </source>
</evidence>
<dbReference type="PANTHER" id="PTHR10371">
    <property type="entry name" value="NADH DEHYDROGENASE UBIQUINONE FLAVOPROTEIN 2, MITOCHONDRIAL"/>
    <property type="match status" value="1"/>
</dbReference>
<dbReference type="InterPro" id="IPR002023">
    <property type="entry name" value="NuoE-like"/>
</dbReference>
<dbReference type="EMBL" id="JAAGNX010000002">
    <property type="protein sequence ID" value="NDV62416.1"/>
    <property type="molecule type" value="Genomic_DNA"/>
</dbReference>
<accession>A0A6B2M211</accession>
<comment type="similarity">
    <text evidence="1">Belongs to the complex I 24 kDa subunit family.</text>
</comment>
<feature type="binding site" evidence="7">
    <location>
        <position position="128"/>
    </location>
    <ligand>
        <name>[2Fe-2S] cluster</name>
        <dbReference type="ChEBI" id="CHEBI:190135"/>
    </ligand>
</feature>
<keyword evidence="5 7" id="KW-0411">Iron-sulfur</keyword>
<dbReference type="InterPro" id="IPR041921">
    <property type="entry name" value="NuoE_N"/>
</dbReference>
<evidence type="ECO:0000256" key="3">
    <source>
        <dbReference type="ARBA" id="ARBA00022723"/>
    </source>
</evidence>
<feature type="binding site" evidence="7">
    <location>
        <position position="124"/>
    </location>
    <ligand>
        <name>[2Fe-2S] cluster</name>
        <dbReference type="ChEBI" id="CHEBI:190135"/>
    </ligand>
</feature>
<evidence type="ECO:0000256" key="1">
    <source>
        <dbReference type="ARBA" id="ARBA00010643"/>
    </source>
</evidence>
<evidence type="ECO:0000256" key="6">
    <source>
        <dbReference type="ARBA" id="ARBA00034078"/>
    </source>
</evidence>
<dbReference type="RefSeq" id="WP_163964274.1">
    <property type="nucleotide sequence ID" value="NZ_JAAGNX010000002.1"/>
</dbReference>
<reference evidence="8 9" key="1">
    <citation type="submission" date="2020-02" db="EMBL/GenBank/DDBJ databases">
        <title>Albibacoteraceae fam. nov., the first described family within the subdivision 4 Verrucomicrobia.</title>
        <authorList>
            <person name="Xi F."/>
        </authorList>
    </citation>
    <scope>NUCLEOTIDE SEQUENCE [LARGE SCALE GENOMIC DNA]</scope>
    <source>
        <strain evidence="8 9">CK1056</strain>
    </source>
</reference>
<evidence type="ECO:0000256" key="2">
    <source>
        <dbReference type="ARBA" id="ARBA00022714"/>
    </source>
</evidence>
<dbReference type="InterPro" id="IPR042128">
    <property type="entry name" value="NuoE_dom"/>
</dbReference>
<keyword evidence="3 7" id="KW-0479">Metal-binding</keyword>
<dbReference type="PIRSF" id="PIRSF000216">
    <property type="entry name" value="NADH_DH_24kDa"/>
    <property type="match status" value="1"/>
</dbReference>
<dbReference type="CDD" id="cd03064">
    <property type="entry name" value="TRX_Fd_NuoE"/>
    <property type="match status" value="1"/>
</dbReference>
<dbReference type="Gene3D" id="3.40.30.10">
    <property type="entry name" value="Glutaredoxin"/>
    <property type="match status" value="1"/>
</dbReference>
<dbReference type="PANTHER" id="PTHR10371:SF3">
    <property type="entry name" value="NADH DEHYDROGENASE [UBIQUINONE] FLAVOPROTEIN 2, MITOCHONDRIAL"/>
    <property type="match status" value="1"/>
</dbReference>
<dbReference type="FunFam" id="1.10.10.1590:FF:000001">
    <property type="entry name" value="NADH-quinone oxidoreductase subunit E"/>
    <property type="match status" value="1"/>
</dbReference>
<proteinExistence type="inferred from homology"/>
<organism evidence="8 9">
    <name type="scientific">Oceanipulchritudo coccoides</name>
    <dbReference type="NCBI Taxonomy" id="2706888"/>
    <lineage>
        <taxon>Bacteria</taxon>
        <taxon>Pseudomonadati</taxon>
        <taxon>Verrucomicrobiota</taxon>
        <taxon>Opitutia</taxon>
        <taxon>Puniceicoccales</taxon>
        <taxon>Oceanipulchritudinaceae</taxon>
        <taxon>Oceanipulchritudo</taxon>
    </lineage>
</organism>
<dbReference type="Proteomes" id="UP000478417">
    <property type="component" value="Unassembled WGS sequence"/>
</dbReference>
<keyword evidence="2 7" id="KW-0001">2Fe-2S</keyword>
<protein>
    <submittedName>
        <fullName evidence="8">NAD(P)H-dependent oxidoreductase subunit E</fullName>
    </submittedName>
</protein>
<dbReference type="NCBIfam" id="TIGR01958">
    <property type="entry name" value="nuoE_fam"/>
    <property type="match status" value="1"/>
</dbReference>
<dbReference type="GO" id="GO:0046872">
    <property type="term" value="F:metal ion binding"/>
    <property type="evidence" value="ECO:0007669"/>
    <property type="project" value="UniProtKB-KW"/>
</dbReference>
<comment type="caution">
    <text evidence="8">The sequence shown here is derived from an EMBL/GenBank/DDBJ whole genome shotgun (WGS) entry which is preliminary data.</text>
</comment>
<evidence type="ECO:0000313" key="8">
    <source>
        <dbReference type="EMBL" id="NDV62416.1"/>
    </source>
</evidence>
<evidence type="ECO:0000313" key="9">
    <source>
        <dbReference type="Proteomes" id="UP000478417"/>
    </source>
</evidence>
<dbReference type="GO" id="GO:0051537">
    <property type="term" value="F:2 iron, 2 sulfur cluster binding"/>
    <property type="evidence" value="ECO:0007669"/>
    <property type="project" value="UniProtKB-KW"/>
</dbReference>
<feature type="binding site" evidence="7">
    <location>
        <position position="88"/>
    </location>
    <ligand>
        <name>[2Fe-2S] cluster</name>
        <dbReference type="ChEBI" id="CHEBI:190135"/>
    </ligand>
</feature>
<gene>
    <name evidence="8" type="ORF">G0Q06_08140</name>
</gene>
<dbReference type="Pfam" id="PF01257">
    <property type="entry name" value="2Fe-2S_thioredx"/>
    <property type="match status" value="1"/>
</dbReference>
<dbReference type="AlphaFoldDB" id="A0A6B2M211"/>
<dbReference type="SUPFAM" id="SSF52833">
    <property type="entry name" value="Thioredoxin-like"/>
    <property type="match status" value="1"/>
</dbReference>
<dbReference type="GO" id="GO:0003954">
    <property type="term" value="F:NADH dehydrogenase activity"/>
    <property type="evidence" value="ECO:0007669"/>
    <property type="project" value="TreeGrafter"/>
</dbReference>
<dbReference type="Gene3D" id="1.10.10.1590">
    <property type="entry name" value="NADH-quinone oxidoreductase subunit E"/>
    <property type="match status" value="1"/>
</dbReference>
<evidence type="ECO:0000256" key="5">
    <source>
        <dbReference type="ARBA" id="ARBA00023014"/>
    </source>
</evidence>
<dbReference type="InterPro" id="IPR036249">
    <property type="entry name" value="Thioredoxin-like_sf"/>
</dbReference>
<name>A0A6B2M211_9BACT</name>
<comment type="cofactor">
    <cofactor evidence="6">
        <name>[2Fe-2S] cluster</name>
        <dbReference type="ChEBI" id="CHEBI:190135"/>
    </cofactor>
</comment>
<dbReference type="PROSITE" id="PS01099">
    <property type="entry name" value="COMPLEX1_24K"/>
    <property type="match status" value="1"/>
</dbReference>
<evidence type="ECO:0000256" key="7">
    <source>
        <dbReference type="PIRSR" id="PIRSR000216-1"/>
    </source>
</evidence>
<feature type="binding site" evidence="7">
    <location>
        <position position="83"/>
    </location>
    <ligand>
        <name>[2Fe-2S] cluster</name>
        <dbReference type="ChEBI" id="CHEBI:190135"/>
    </ligand>
</feature>
<sequence length="172" mass="19568">MAFELSTEILEYIDKLIPRYPEKRSAIMMILHAIQKEKGFLSLEAQEWVAEKLELTPIQVREVVTFYPFYREKPIGKRHIRVCRTLSCALNGSYAVCDRFKEAFDTELDEISPDGRVTVEFAECLASCGTAPVVMVDDKLYENLNDEQVEAICNKIKEETPANPKAGNTDVS</sequence>
<keyword evidence="9" id="KW-1185">Reference proteome</keyword>
<comment type="cofactor">
    <cofactor evidence="7">
        <name>[2Fe-2S] cluster</name>
        <dbReference type="ChEBI" id="CHEBI:190135"/>
    </cofactor>
    <text evidence="7">Binds 1 [2Fe-2S] cluster.</text>
</comment>
<keyword evidence="4 7" id="KW-0408">Iron</keyword>